<dbReference type="eggNOG" id="COG1447">
    <property type="taxonomic scope" value="Bacteria"/>
</dbReference>
<protein>
    <submittedName>
        <fullName evidence="8">Cellobiose-specific PTS system IIA component</fullName>
    </submittedName>
</protein>
<keyword evidence="6" id="KW-0460">Magnesium</keyword>
<evidence type="ECO:0000313" key="9">
    <source>
        <dbReference type="Proteomes" id="UP000000362"/>
    </source>
</evidence>
<keyword evidence="3" id="KW-0808">Transferase</keyword>
<reference evidence="8 9" key="1">
    <citation type="journal article" date="2006" name="Proc. Natl. Acad. Sci. U.S.A.">
        <title>Comparative genomics of the lactic acid bacteria.</title>
        <authorList>
            <person name="Makarova K."/>
            <person name="Slesarev A."/>
            <person name="Wolf Y."/>
            <person name="Sorokin A."/>
            <person name="Mirkin B."/>
            <person name="Koonin E."/>
            <person name="Pavlov A."/>
            <person name="Pavlova N."/>
            <person name="Karamychev V."/>
            <person name="Polouchine N."/>
            <person name="Shakhova V."/>
            <person name="Grigoriev I."/>
            <person name="Lou Y."/>
            <person name="Rohksar D."/>
            <person name="Lucas S."/>
            <person name="Huang K."/>
            <person name="Goodstein D.M."/>
            <person name="Hawkins T."/>
            <person name="Plengvidhya V."/>
            <person name="Welker D."/>
            <person name="Hughes J."/>
            <person name="Goh Y."/>
            <person name="Benson A."/>
            <person name="Baldwin K."/>
            <person name="Lee J.H."/>
            <person name="Diaz-Muniz I."/>
            <person name="Dosti B."/>
            <person name="Smeianov V."/>
            <person name="Wechter W."/>
            <person name="Barabote R."/>
            <person name="Lorca G."/>
            <person name="Altermann E."/>
            <person name="Barrangou R."/>
            <person name="Ganesan B."/>
            <person name="Xie Y."/>
            <person name="Rawsthorne H."/>
            <person name="Tamir D."/>
            <person name="Parker C."/>
            <person name="Breidt F."/>
            <person name="Broadbent J."/>
            <person name="Hutkins R."/>
            <person name="O'Sullivan D."/>
            <person name="Steele J."/>
            <person name="Unlu G."/>
            <person name="Saier M."/>
            <person name="Klaenhammer T."/>
            <person name="Richardson P."/>
            <person name="Kozyavkin S."/>
            <person name="Weimer B."/>
            <person name="Mills D."/>
        </authorList>
    </citation>
    <scope>NUCLEOTIDE SEQUENCE [LARGE SCALE GENOMIC DNA]</scope>
    <source>
        <strain evidence="9">ATCC 8293 / DSM 20343 / BCRC 11652 / CCM 1803 / JCM 6124 / NCDO 523 / NBRC 100496 / NCIMB 8023 / NCTC 12954 / NRRL B-1118 / 37Y</strain>
    </source>
</reference>
<dbReference type="HOGENOM" id="CLU_152490_1_1_9"/>
<dbReference type="PANTHER" id="PTHR34382">
    <property type="entry name" value="PTS SYSTEM N,N'-DIACETYLCHITOBIOSE-SPECIFIC EIIA COMPONENT"/>
    <property type="match status" value="1"/>
</dbReference>
<evidence type="ECO:0000256" key="1">
    <source>
        <dbReference type="ARBA" id="ARBA00022448"/>
    </source>
</evidence>
<evidence type="ECO:0000256" key="4">
    <source>
        <dbReference type="ARBA" id="ARBA00022683"/>
    </source>
</evidence>
<dbReference type="EnsemblBacteria" id="ABJ62047">
    <property type="protein sequence ID" value="ABJ62047"/>
    <property type="gene ID" value="LEUM_0941"/>
</dbReference>
<sequence>MDMNSKYDLTNDAMQIIVWAGDARQLIMTALEKIAQHQFSKTRSLLDEAESLLNNAHKIQSRYMSLEASGTHIPYSVLFNHAQDSLMITMSELNIAKKMSIIMKSEVKNHE</sequence>
<dbReference type="InterPro" id="IPR036542">
    <property type="entry name" value="PTS_IIA_lac/cel_sf"/>
</dbReference>
<evidence type="ECO:0000256" key="2">
    <source>
        <dbReference type="ARBA" id="ARBA00022597"/>
    </source>
</evidence>
<dbReference type="GO" id="GO:0009401">
    <property type="term" value="P:phosphoenolpyruvate-dependent sugar phosphotransferase system"/>
    <property type="evidence" value="ECO:0007669"/>
    <property type="project" value="UniProtKB-KW"/>
</dbReference>
<feature type="active site" description="Tele-phosphohistidine intermediate" evidence="5">
    <location>
        <position position="81"/>
    </location>
</feature>
<feature type="modified residue" description="Phosphohistidine; by HPr" evidence="7">
    <location>
        <position position="81"/>
    </location>
</feature>
<keyword evidence="4" id="KW-0598">Phosphotransferase system</keyword>
<keyword evidence="9" id="KW-1185">Reference proteome</keyword>
<evidence type="ECO:0000256" key="3">
    <source>
        <dbReference type="ARBA" id="ARBA00022679"/>
    </source>
</evidence>
<dbReference type="PANTHER" id="PTHR34382:SF7">
    <property type="entry name" value="PTS SYSTEM N,N'-DIACETYLCHITOBIOSE-SPECIFIC EIIA COMPONENT"/>
    <property type="match status" value="1"/>
</dbReference>
<dbReference type="Gene3D" id="1.20.58.80">
    <property type="entry name" value="Phosphotransferase system, lactose/cellobiose-type IIA subunit"/>
    <property type="match status" value="1"/>
</dbReference>
<proteinExistence type="predicted"/>
<dbReference type="GO" id="GO:0016740">
    <property type="term" value="F:transferase activity"/>
    <property type="evidence" value="ECO:0007669"/>
    <property type="project" value="UniProtKB-KW"/>
</dbReference>
<dbReference type="PIRSF" id="PIRSF000699">
    <property type="entry name" value="PTS_IILac_III"/>
    <property type="match status" value="1"/>
</dbReference>
<evidence type="ECO:0000313" key="8">
    <source>
        <dbReference type="EMBL" id="ABJ62047.1"/>
    </source>
</evidence>
<dbReference type="EMBL" id="CP000414">
    <property type="protein sequence ID" value="ABJ62047.1"/>
    <property type="molecule type" value="Genomic_DNA"/>
</dbReference>
<name>Q03XM5_LEUMM</name>
<comment type="cofactor">
    <cofactor evidence="6">
        <name>Mg(2+)</name>
        <dbReference type="ChEBI" id="CHEBI:18420"/>
    </cofactor>
    <text evidence="6">Binds 1 Mg(2+) ion per trimer.</text>
</comment>
<dbReference type="InterPro" id="IPR003188">
    <property type="entry name" value="PTS_IIA_lac/cel"/>
</dbReference>
<organism evidence="8 9">
    <name type="scientific">Leuconostoc mesenteroides subsp. mesenteroides (strain ATCC 8293 / DSM 20343 / BCRC 11652 / CCM 1803 / JCM 6124 / NCDO 523 / NBRC 100496 / NCIMB 8023 / NCTC 12954 / NRRL B-1118 / 37Y)</name>
    <dbReference type="NCBI Taxonomy" id="203120"/>
    <lineage>
        <taxon>Bacteria</taxon>
        <taxon>Bacillati</taxon>
        <taxon>Bacillota</taxon>
        <taxon>Bacilli</taxon>
        <taxon>Lactobacillales</taxon>
        <taxon>Lactobacillaceae</taxon>
        <taxon>Leuconostoc</taxon>
    </lineage>
</organism>
<dbReference type="Pfam" id="PF02255">
    <property type="entry name" value="PTS_IIA"/>
    <property type="match status" value="1"/>
</dbReference>
<evidence type="ECO:0000256" key="7">
    <source>
        <dbReference type="PROSITE-ProRule" id="PRU00418"/>
    </source>
</evidence>
<keyword evidence="6" id="KW-0479">Metal-binding</keyword>
<evidence type="ECO:0000256" key="5">
    <source>
        <dbReference type="PIRSR" id="PIRSR000699-1"/>
    </source>
</evidence>
<dbReference type="AlphaFoldDB" id="Q03XM5"/>
<accession>Q03XM5</accession>
<dbReference type="GO" id="GO:0046872">
    <property type="term" value="F:metal ion binding"/>
    <property type="evidence" value="ECO:0007669"/>
    <property type="project" value="UniProtKB-KW"/>
</dbReference>
<dbReference type="SUPFAM" id="SSF46973">
    <property type="entry name" value="Enzyme IIa from lactose specific PTS, IIa-lac"/>
    <property type="match status" value="1"/>
</dbReference>
<evidence type="ECO:0000256" key="6">
    <source>
        <dbReference type="PIRSR" id="PIRSR000699-2"/>
    </source>
</evidence>
<dbReference type="KEGG" id="lme:LEUM_0941"/>
<keyword evidence="1" id="KW-0813">Transport</keyword>
<feature type="binding site" evidence="6">
    <location>
        <position position="84"/>
    </location>
    <ligand>
        <name>Mg(2+)</name>
        <dbReference type="ChEBI" id="CHEBI:18420"/>
        <note>ligand shared between all trimeric partners</note>
    </ligand>
</feature>
<gene>
    <name evidence="8" type="ordered locus">LEUM_0941</name>
</gene>
<dbReference type="Proteomes" id="UP000000362">
    <property type="component" value="Chromosome"/>
</dbReference>
<dbReference type="PROSITE" id="PS51095">
    <property type="entry name" value="PTS_EIIA_TYPE_3"/>
    <property type="match status" value="1"/>
</dbReference>
<keyword evidence="2" id="KW-0762">Sugar transport</keyword>